<dbReference type="SUPFAM" id="SSF46689">
    <property type="entry name" value="Homeodomain-like"/>
    <property type="match status" value="1"/>
</dbReference>
<evidence type="ECO:0000313" key="5">
    <source>
        <dbReference type="Proteomes" id="UP001500466"/>
    </source>
</evidence>
<keyword evidence="1 2" id="KW-0238">DNA-binding</keyword>
<dbReference type="Gene3D" id="1.10.357.10">
    <property type="entry name" value="Tetracycline Repressor, domain 2"/>
    <property type="match status" value="1"/>
</dbReference>
<dbReference type="PROSITE" id="PS50977">
    <property type="entry name" value="HTH_TETR_2"/>
    <property type="match status" value="1"/>
</dbReference>
<organism evidence="4 5">
    <name type="scientific">Yinghuangia aomiensis</name>
    <dbReference type="NCBI Taxonomy" id="676205"/>
    <lineage>
        <taxon>Bacteria</taxon>
        <taxon>Bacillati</taxon>
        <taxon>Actinomycetota</taxon>
        <taxon>Actinomycetes</taxon>
        <taxon>Kitasatosporales</taxon>
        <taxon>Streptomycetaceae</taxon>
        <taxon>Yinghuangia</taxon>
    </lineage>
</organism>
<dbReference type="SUPFAM" id="SSF48498">
    <property type="entry name" value="Tetracyclin repressor-like, C-terminal domain"/>
    <property type="match status" value="1"/>
</dbReference>
<evidence type="ECO:0000256" key="1">
    <source>
        <dbReference type="ARBA" id="ARBA00023125"/>
    </source>
</evidence>
<proteinExistence type="predicted"/>
<evidence type="ECO:0000256" key="2">
    <source>
        <dbReference type="PROSITE-ProRule" id="PRU00335"/>
    </source>
</evidence>
<dbReference type="Proteomes" id="UP001500466">
    <property type="component" value="Unassembled WGS sequence"/>
</dbReference>
<evidence type="ECO:0000259" key="3">
    <source>
        <dbReference type="PROSITE" id="PS50977"/>
    </source>
</evidence>
<gene>
    <name evidence="4" type="ORF">GCM10023205_35950</name>
</gene>
<protein>
    <submittedName>
        <fullName evidence="4">TetR/AcrR family transcriptional regulator</fullName>
    </submittedName>
</protein>
<feature type="DNA-binding region" description="H-T-H motif" evidence="2">
    <location>
        <begin position="30"/>
        <end position="49"/>
    </location>
</feature>
<dbReference type="PRINTS" id="PR00455">
    <property type="entry name" value="HTHTETR"/>
</dbReference>
<dbReference type="InterPro" id="IPR009057">
    <property type="entry name" value="Homeodomain-like_sf"/>
</dbReference>
<reference evidence="5" key="1">
    <citation type="journal article" date="2019" name="Int. J. Syst. Evol. Microbiol.">
        <title>The Global Catalogue of Microorganisms (GCM) 10K type strain sequencing project: providing services to taxonomists for standard genome sequencing and annotation.</title>
        <authorList>
            <consortium name="The Broad Institute Genomics Platform"/>
            <consortium name="The Broad Institute Genome Sequencing Center for Infectious Disease"/>
            <person name="Wu L."/>
            <person name="Ma J."/>
        </authorList>
    </citation>
    <scope>NUCLEOTIDE SEQUENCE [LARGE SCALE GENOMIC DNA]</scope>
    <source>
        <strain evidence="5">JCM 17986</strain>
    </source>
</reference>
<accession>A0ABP9HD00</accession>
<evidence type="ECO:0000313" key="4">
    <source>
        <dbReference type="EMBL" id="GAA4967763.1"/>
    </source>
</evidence>
<dbReference type="RefSeq" id="WP_345676520.1">
    <property type="nucleotide sequence ID" value="NZ_BAABHS010000011.1"/>
</dbReference>
<dbReference type="EMBL" id="BAABHS010000011">
    <property type="protein sequence ID" value="GAA4967763.1"/>
    <property type="molecule type" value="Genomic_DNA"/>
</dbReference>
<name>A0ABP9HD00_9ACTN</name>
<dbReference type="InterPro" id="IPR036271">
    <property type="entry name" value="Tet_transcr_reg_TetR-rel_C_sf"/>
</dbReference>
<dbReference type="Pfam" id="PF00440">
    <property type="entry name" value="TetR_N"/>
    <property type="match status" value="1"/>
</dbReference>
<comment type="caution">
    <text evidence="4">The sequence shown here is derived from an EMBL/GenBank/DDBJ whole genome shotgun (WGS) entry which is preliminary data.</text>
</comment>
<sequence>MGRRPDPQRKPEILRAAVDELARTGLGDMSLRPLAAALGVSTYSLTYHFGSKENLLADVLGFVEAEQAELARGWAETGGGPASAVAGYWDWVAEDANLARVRLVFEALTVPRVSGLVTPDFRGRLMRAWVDLFAADLRTAGLTPEQAEDEATLAASALAGMVLDLLATGDRDRLRRAAGALAARLEELSAAQT</sequence>
<dbReference type="PANTHER" id="PTHR30055:SF146">
    <property type="entry name" value="HTH-TYPE TRANSCRIPTIONAL DUAL REGULATOR CECR"/>
    <property type="match status" value="1"/>
</dbReference>
<dbReference type="InterPro" id="IPR001647">
    <property type="entry name" value="HTH_TetR"/>
</dbReference>
<feature type="domain" description="HTH tetR-type" evidence="3">
    <location>
        <begin position="7"/>
        <end position="67"/>
    </location>
</feature>
<dbReference type="PANTHER" id="PTHR30055">
    <property type="entry name" value="HTH-TYPE TRANSCRIPTIONAL REGULATOR RUTR"/>
    <property type="match status" value="1"/>
</dbReference>
<dbReference type="InterPro" id="IPR050109">
    <property type="entry name" value="HTH-type_TetR-like_transc_reg"/>
</dbReference>
<keyword evidence="5" id="KW-1185">Reference proteome</keyword>